<keyword evidence="3" id="KW-0479">Metal-binding</keyword>
<dbReference type="Pfam" id="PF01152">
    <property type="entry name" value="Bac_globin"/>
    <property type="match status" value="1"/>
</dbReference>
<dbReference type="InterPro" id="IPR009050">
    <property type="entry name" value="Globin-like_sf"/>
</dbReference>
<dbReference type="InterPro" id="IPR012292">
    <property type="entry name" value="Globin/Proto"/>
</dbReference>
<evidence type="ECO:0000313" key="5">
    <source>
        <dbReference type="EMBL" id="MXN64125.1"/>
    </source>
</evidence>
<evidence type="ECO:0000256" key="4">
    <source>
        <dbReference type="ARBA" id="ARBA00023004"/>
    </source>
</evidence>
<keyword evidence="6" id="KW-1185">Reference proteome</keyword>
<evidence type="ECO:0008006" key="7">
    <source>
        <dbReference type="Google" id="ProtNLM"/>
    </source>
</evidence>
<dbReference type="GO" id="GO:0020037">
    <property type="term" value="F:heme binding"/>
    <property type="evidence" value="ECO:0007669"/>
    <property type="project" value="InterPro"/>
</dbReference>
<evidence type="ECO:0000256" key="3">
    <source>
        <dbReference type="ARBA" id="ARBA00022723"/>
    </source>
</evidence>
<dbReference type="EMBL" id="WUMV01000002">
    <property type="protein sequence ID" value="MXN64125.1"/>
    <property type="molecule type" value="Genomic_DNA"/>
</dbReference>
<proteinExistence type="predicted"/>
<dbReference type="AlphaFoldDB" id="A0A7X3S6R9"/>
<reference evidence="5 6" key="1">
    <citation type="submission" date="2019-12" db="EMBL/GenBank/DDBJ databases">
        <authorList>
            <person name="Li M."/>
        </authorList>
    </citation>
    <scope>NUCLEOTIDE SEQUENCE [LARGE SCALE GENOMIC DNA]</scope>
    <source>
        <strain evidence="5 6">GBMRC 2046</strain>
    </source>
</reference>
<accession>A0A7X3S6R9</accession>
<evidence type="ECO:0000256" key="1">
    <source>
        <dbReference type="ARBA" id="ARBA00022448"/>
    </source>
</evidence>
<dbReference type="GO" id="GO:0046872">
    <property type="term" value="F:metal ion binding"/>
    <property type="evidence" value="ECO:0007669"/>
    <property type="project" value="UniProtKB-KW"/>
</dbReference>
<dbReference type="Proteomes" id="UP000433101">
    <property type="component" value="Unassembled WGS sequence"/>
</dbReference>
<keyword evidence="2" id="KW-0349">Heme</keyword>
<dbReference type="InterPro" id="IPR001486">
    <property type="entry name" value="Hemoglobin_trunc"/>
</dbReference>
<dbReference type="SUPFAM" id="SSF46458">
    <property type="entry name" value="Globin-like"/>
    <property type="match status" value="1"/>
</dbReference>
<evidence type="ECO:0000313" key="6">
    <source>
        <dbReference type="Proteomes" id="UP000433101"/>
    </source>
</evidence>
<dbReference type="RefSeq" id="WP_160774382.1">
    <property type="nucleotide sequence ID" value="NZ_WUMV01000002.1"/>
</dbReference>
<sequence>MTLYLRLGGRPALERAVGEVMARLVKDPLFMSRNQVRLRICPRDALIDFLTYLTGGSPTFDGAPLGYVHDGLFISEQQYGRFAQHLVSVLGRDGADPRAATEFRYILDRVRPYLFAERAKLEA</sequence>
<dbReference type="GO" id="GO:0019825">
    <property type="term" value="F:oxygen binding"/>
    <property type="evidence" value="ECO:0007669"/>
    <property type="project" value="InterPro"/>
</dbReference>
<organism evidence="5 6">
    <name type="scientific">Stappia sediminis</name>
    <dbReference type="NCBI Taxonomy" id="2692190"/>
    <lineage>
        <taxon>Bacteria</taxon>
        <taxon>Pseudomonadati</taxon>
        <taxon>Pseudomonadota</taxon>
        <taxon>Alphaproteobacteria</taxon>
        <taxon>Hyphomicrobiales</taxon>
        <taxon>Stappiaceae</taxon>
        <taxon>Stappia</taxon>
    </lineage>
</organism>
<protein>
    <recommendedName>
        <fullName evidence="7">Hemoglobin</fullName>
    </recommendedName>
</protein>
<dbReference type="Gene3D" id="1.10.490.10">
    <property type="entry name" value="Globins"/>
    <property type="match status" value="1"/>
</dbReference>
<keyword evidence="1" id="KW-0813">Transport</keyword>
<keyword evidence="4" id="KW-0408">Iron</keyword>
<name>A0A7X3S6R9_9HYPH</name>
<comment type="caution">
    <text evidence="5">The sequence shown here is derived from an EMBL/GenBank/DDBJ whole genome shotgun (WGS) entry which is preliminary data.</text>
</comment>
<evidence type="ECO:0000256" key="2">
    <source>
        <dbReference type="ARBA" id="ARBA00022617"/>
    </source>
</evidence>
<gene>
    <name evidence="5" type="ORF">GR183_04360</name>
</gene>